<keyword evidence="3 6" id="KW-0812">Transmembrane</keyword>
<feature type="transmembrane region" description="Helical" evidence="6">
    <location>
        <begin position="287"/>
        <end position="312"/>
    </location>
</feature>
<dbReference type="Pfam" id="PF03706">
    <property type="entry name" value="LPG_synthase_TM"/>
    <property type="match status" value="1"/>
</dbReference>
<dbReference type="PANTHER" id="PTHR39087">
    <property type="entry name" value="UPF0104 MEMBRANE PROTEIN MJ1595"/>
    <property type="match status" value="1"/>
</dbReference>
<keyword evidence="4 6" id="KW-1133">Transmembrane helix</keyword>
<organism evidence="7 8">
    <name type="scientific">Candidatus Thermofonsia Clade 3 bacterium</name>
    <dbReference type="NCBI Taxonomy" id="2364212"/>
    <lineage>
        <taxon>Bacteria</taxon>
        <taxon>Bacillati</taxon>
        <taxon>Chloroflexota</taxon>
        <taxon>Candidatus Thermofontia</taxon>
        <taxon>Candidatus Thermofonsia Clade 3</taxon>
    </lineage>
</organism>
<dbReference type="PANTHER" id="PTHR39087:SF2">
    <property type="entry name" value="UPF0104 MEMBRANE PROTEIN MJ1595"/>
    <property type="match status" value="1"/>
</dbReference>
<evidence type="ECO:0000256" key="5">
    <source>
        <dbReference type="ARBA" id="ARBA00023136"/>
    </source>
</evidence>
<dbReference type="EMBL" id="PGTN01000027">
    <property type="protein sequence ID" value="PJF47998.1"/>
    <property type="molecule type" value="Genomic_DNA"/>
</dbReference>
<dbReference type="InterPro" id="IPR022791">
    <property type="entry name" value="L-PG_synthase/AglD"/>
</dbReference>
<feature type="transmembrane region" description="Helical" evidence="6">
    <location>
        <begin position="145"/>
        <end position="168"/>
    </location>
</feature>
<dbReference type="GO" id="GO:0005886">
    <property type="term" value="C:plasma membrane"/>
    <property type="evidence" value="ECO:0007669"/>
    <property type="project" value="UniProtKB-SubCell"/>
</dbReference>
<proteinExistence type="predicted"/>
<comment type="subcellular location">
    <subcellularLocation>
        <location evidence="1">Cell membrane</location>
        <topology evidence="1">Multi-pass membrane protein</topology>
    </subcellularLocation>
</comment>
<comment type="caution">
    <text evidence="7">The sequence shown here is derived from an EMBL/GenBank/DDBJ whole genome shotgun (WGS) entry which is preliminary data.</text>
</comment>
<feature type="transmembrane region" description="Helical" evidence="6">
    <location>
        <begin position="108"/>
        <end position="133"/>
    </location>
</feature>
<evidence type="ECO:0000313" key="8">
    <source>
        <dbReference type="Proteomes" id="UP000230790"/>
    </source>
</evidence>
<feature type="transmembrane region" description="Helical" evidence="6">
    <location>
        <begin position="69"/>
        <end position="88"/>
    </location>
</feature>
<feature type="transmembrane region" description="Helical" evidence="6">
    <location>
        <begin position="7"/>
        <end position="26"/>
    </location>
</feature>
<evidence type="ECO:0000256" key="4">
    <source>
        <dbReference type="ARBA" id="ARBA00022989"/>
    </source>
</evidence>
<evidence type="ECO:0000313" key="7">
    <source>
        <dbReference type="EMBL" id="PJF47998.1"/>
    </source>
</evidence>
<dbReference type="AlphaFoldDB" id="A0A2M8QE03"/>
<gene>
    <name evidence="7" type="ORF">CUN48_05680</name>
</gene>
<feature type="transmembrane region" description="Helical" evidence="6">
    <location>
        <begin position="241"/>
        <end position="267"/>
    </location>
</feature>
<dbReference type="Proteomes" id="UP000230790">
    <property type="component" value="Unassembled WGS sequence"/>
</dbReference>
<evidence type="ECO:0000256" key="1">
    <source>
        <dbReference type="ARBA" id="ARBA00004651"/>
    </source>
</evidence>
<feature type="transmembrane region" description="Helical" evidence="6">
    <location>
        <begin position="38"/>
        <end position="57"/>
    </location>
</feature>
<protein>
    <submittedName>
        <fullName evidence="7">TIGR00374 family protein</fullName>
    </submittedName>
</protein>
<sequence length="329" mass="35904">MRRWLTWIGVGISIVFLFLALRGIHFEEFALAVQQANPLWLLPGVGFYVLTVIVRTWRWSYLLRPLKALSVGQLFPIVVIGYMGNNIYPARIGELLRAYVLRRDTGVPIASSLATVLIERMTDGIVMIGFALVGLQSAPSVSARAGQVITFAIALFALASAVFFWMALAPARANRLAEAAINRFAPRRFQAPLLSVTHRFVQGAQSLRSPRDVLAVFLSTVVIWLLETMKYGSVAQAFDLALPFGGLMLINSLSNLFTIIPGAPAAVGTFDAGGMLGARALGVDDSLAAAYVLTLHVVLWLPVTSLGVFFMLREGLRWSDLRRAEEAAA</sequence>
<reference evidence="7 8" key="1">
    <citation type="submission" date="2017-11" db="EMBL/GenBank/DDBJ databases">
        <title>Evolution of Phototrophy in the Chloroflexi Phylum Driven by Horizontal Gene Transfer.</title>
        <authorList>
            <person name="Ward L.M."/>
            <person name="Hemp J."/>
            <person name="Shih P.M."/>
            <person name="Mcglynn S.E."/>
            <person name="Fischer W."/>
        </authorList>
    </citation>
    <scope>NUCLEOTIDE SEQUENCE [LARGE SCALE GENOMIC DNA]</scope>
    <source>
        <strain evidence="7">JP3_7</strain>
    </source>
</reference>
<keyword evidence="2" id="KW-1003">Cell membrane</keyword>
<name>A0A2M8QE03_9CHLR</name>
<accession>A0A2M8QE03</accession>
<keyword evidence="5 6" id="KW-0472">Membrane</keyword>
<evidence type="ECO:0000256" key="2">
    <source>
        <dbReference type="ARBA" id="ARBA00022475"/>
    </source>
</evidence>
<dbReference type="NCBIfam" id="TIGR00374">
    <property type="entry name" value="flippase-like domain"/>
    <property type="match status" value="1"/>
</dbReference>
<evidence type="ECO:0000256" key="6">
    <source>
        <dbReference type="SAM" id="Phobius"/>
    </source>
</evidence>
<evidence type="ECO:0000256" key="3">
    <source>
        <dbReference type="ARBA" id="ARBA00022692"/>
    </source>
</evidence>